<dbReference type="InterPro" id="IPR037197">
    <property type="entry name" value="WWE_dom_sf"/>
</dbReference>
<evidence type="ECO:0000256" key="5">
    <source>
        <dbReference type="PROSITE-ProRule" id="PRU00221"/>
    </source>
</evidence>
<dbReference type="OrthoDB" id="674604at2759"/>
<dbReference type="GO" id="GO:0005730">
    <property type="term" value="C:nucleolus"/>
    <property type="evidence" value="ECO:0007669"/>
    <property type="project" value="TreeGrafter"/>
</dbReference>
<evidence type="ECO:0000256" key="4">
    <source>
        <dbReference type="ARBA" id="ARBA00023242"/>
    </source>
</evidence>
<proteinExistence type="predicted"/>
<gene>
    <name evidence="8" type="ORF">Tco025E_04678</name>
</gene>
<dbReference type="InterPro" id="IPR004170">
    <property type="entry name" value="WWE_dom"/>
</dbReference>
<keyword evidence="2 5" id="KW-0853">WD repeat</keyword>
<comment type="caution">
    <text evidence="8">The sequence shown here is derived from an EMBL/GenBank/DDBJ whole genome shotgun (WGS) entry which is preliminary data.</text>
</comment>
<dbReference type="CDD" id="cd00200">
    <property type="entry name" value="WD40"/>
    <property type="match status" value="1"/>
</dbReference>
<evidence type="ECO:0000313" key="8">
    <source>
        <dbReference type="EMBL" id="RNF18019.1"/>
    </source>
</evidence>
<keyword evidence="3" id="KW-0677">Repeat</keyword>
<evidence type="ECO:0000256" key="6">
    <source>
        <dbReference type="SAM" id="MobiDB-lite"/>
    </source>
</evidence>
<dbReference type="InterPro" id="IPR015943">
    <property type="entry name" value="WD40/YVTN_repeat-like_dom_sf"/>
</dbReference>
<dbReference type="GeneID" id="40318289"/>
<dbReference type="InterPro" id="IPR001680">
    <property type="entry name" value="WD40_rpt"/>
</dbReference>
<feature type="domain" description="WWE" evidence="7">
    <location>
        <begin position="54"/>
        <end position="134"/>
    </location>
</feature>
<dbReference type="PANTHER" id="PTHR19848:SF0">
    <property type="entry name" value="NOTCHLESS PROTEIN HOMOLOG 1"/>
    <property type="match status" value="1"/>
</dbReference>
<evidence type="ECO:0000313" key="9">
    <source>
        <dbReference type="Proteomes" id="UP000284403"/>
    </source>
</evidence>
<organism evidence="8 9">
    <name type="scientific">Trypanosoma conorhini</name>
    <dbReference type="NCBI Taxonomy" id="83891"/>
    <lineage>
        <taxon>Eukaryota</taxon>
        <taxon>Discoba</taxon>
        <taxon>Euglenozoa</taxon>
        <taxon>Kinetoplastea</taxon>
        <taxon>Metakinetoplastina</taxon>
        <taxon>Trypanosomatida</taxon>
        <taxon>Trypanosomatidae</taxon>
        <taxon>Trypanosoma</taxon>
    </lineage>
</organism>
<dbReference type="PANTHER" id="PTHR19848">
    <property type="entry name" value="WD40 REPEAT PROTEIN"/>
    <property type="match status" value="1"/>
</dbReference>
<feature type="repeat" description="WD" evidence="5">
    <location>
        <begin position="374"/>
        <end position="408"/>
    </location>
</feature>
<dbReference type="Pfam" id="PF00400">
    <property type="entry name" value="WD40"/>
    <property type="match status" value="3"/>
</dbReference>
<feature type="region of interest" description="Disordered" evidence="6">
    <location>
        <begin position="164"/>
        <end position="191"/>
    </location>
</feature>
<feature type="region of interest" description="Disordered" evidence="6">
    <location>
        <begin position="1"/>
        <end position="27"/>
    </location>
</feature>
<evidence type="ECO:0000259" key="7">
    <source>
        <dbReference type="PROSITE" id="PS50918"/>
    </source>
</evidence>
<name>A0A3S5ITI9_9TRYP</name>
<dbReference type="SUPFAM" id="SSF117839">
    <property type="entry name" value="WWE domain"/>
    <property type="match status" value="1"/>
</dbReference>
<dbReference type="SMART" id="SM00320">
    <property type="entry name" value="WD40"/>
    <property type="match status" value="7"/>
</dbReference>
<feature type="compositionally biased region" description="Basic and acidic residues" evidence="6">
    <location>
        <begin position="12"/>
        <end position="27"/>
    </location>
</feature>
<dbReference type="PROSITE" id="PS50918">
    <property type="entry name" value="WWE"/>
    <property type="match status" value="1"/>
</dbReference>
<keyword evidence="9" id="KW-1185">Reference proteome</keyword>
<sequence>MGSGGSTGYGKGRNEAKAKSEVSRLEVTDYTKRPLHANFGRAIMTPRILSALPPPPPPAADDDDQYAWFLEDLDRPGEWEAYPAEVSERLDAAWSSGQRECIILTKMRRVCTVDLGAMVQLASGSSGRPRKVKRVAVEKCGDSTVREKRHVAADPFLEEALEGAGGEVDGERGDGAGPGGEADAGDGEDAGADAARLPRLLRSVVTHSNTPFTIVFSPSGRELLTGTREELLRWDVETAVVLTQYGIQSSTVLAAAYSADGNRMACAGNKNVAWLFDTNSPEAALSFKGHTQKIYGVGFLAGEQRLVTGAMDKTVRCWDVQTATCVLDSECHTAPIFALTTSKLSDWLALSGGDDHVVCAHDFRVGNDSVTARFLGHRKTIWTCAFRGDEQQFASSGIDRILNIWDLRRPSEPLLKICHHMQPVHYAEYLPHNRGILTCARDGTVRLTDAGTGEPVWRAKAHIGYVFRASYHAETRMMATSGGDGKVNLWRYDNADKW</sequence>
<comment type="subcellular location">
    <subcellularLocation>
        <location evidence="1">Nucleus</location>
    </subcellularLocation>
</comment>
<feature type="repeat" description="WD" evidence="5">
    <location>
        <begin position="459"/>
        <end position="498"/>
    </location>
</feature>
<dbReference type="AlphaFoldDB" id="A0A3S5ITI9"/>
<dbReference type="Proteomes" id="UP000284403">
    <property type="component" value="Unassembled WGS sequence"/>
</dbReference>
<dbReference type="InterPro" id="IPR036322">
    <property type="entry name" value="WD40_repeat_dom_sf"/>
</dbReference>
<dbReference type="PROSITE" id="PS50082">
    <property type="entry name" value="WD_REPEATS_2"/>
    <property type="match status" value="3"/>
</dbReference>
<dbReference type="PROSITE" id="PS50294">
    <property type="entry name" value="WD_REPEATS_REGION"/>
    <property type="match status" value="3"/>
</dbReference>
<reference evidence="8 9" key="1">
    <citation type="journal article" date="2018" name="BMC Genomics">
        <title>Genomic comparison of Trypanosoma conorhini and Trypanosoma rangeli to Trypanosoma cruzi strains of high and low virulence.</title>
        <authorList>
            <person name="Bradwell K.R."/>
            <person name="Koparde V.N."/>
            <person name="Matveyev A.V."/>
            <person name="Serrano M.G."/>
            <person name="Alves J.M."/>
            <person name="Parikh H."/>
            <person name="Huang B."/>
            <person name="Lee V."/>
            <person name="Espinosa-Alvarez O."/>
            <person name="Ortiz P.A."/>
            <person name="Costa-Martins A.G."/>
            <person name="Teixeira M.M."/>
            <person name="Buck G.A."/>
        </authorList>
    </citation>
    <scope>NUCLEOTIDE SEQUENCE [LARGE SCALE GENOMIC DNA]</scope>
    <source>
        <strain evidence="8 9">025E</strain>
    </source>
</reference>
<dbReference type="SUPFAM" id="SSF50978">
    <property type="entry name" value="WD40 repeat-like"/>
    <property type="match status" value="1"/>
</dbReference>
<feature type="repeat" description="WD" evidence="5">
    <location>
        <begin position="287"/>
        <end position="328"/>
    </location>
</feature>
<keyword evidence="4" id="KW-0539">Nucleus</keyword>
<evidence type="ECO:0000256" key="1">
    <source>
        <dbReference type="ARBA" id="ARBA00004123"/>
    </source>
</evidence>
<feature type="compositionally biased region" description="Gly residues" evidence="6">
    <location>
        <begin position="1"/>
        <end position="11"/>
    </location>
</feature>
<dbReference type="GO" id="GO:0000027">
    <property type="term" value="P:ribosomal large subunit assembly"/>
    <property type="evidence" value="ECO:0007669"/>
    <property type="project" value="TreeGrafter"/>
</dbReference>
<dbReference type="Gene3D" id="2.130.10.10">
    <property type="entry name" value="YVTN repeat-like/Quinoprotein amine dehydrogenase"/>
    <property type="match status" value="2"/>
</dbReference>
<evidence type="ECO:0000256" key="3">
    <source>
        <dbReference type="ARBA" id="ARBA00022737"/>
    </source>
</evidence>
<dbReference type="EMBL" id="MKKU01000245">
    <property type="protein sequence ID" value="RNF18019.1"/>
    <property type="molecule type" value="Genomic_DNA"/>
</dbReference>
<protein>
    <recommendedName>
        <fullName evidence="7">WWE domain-containing protein</fullName>
    </recommendedName>
</protein>
<accession>A0A3S5ITI9</accession>
<evidence type="ECO:0000256" key="2">
    <source>
        <dbReference type="ARBA" id="ARBA00022574"/>
    </source>
</evidence>
<dbReference type="Gene3D" id="3.30.720.50">
    <property type="match status" value="1"/>
</dbReference>
<dbReference type="RefSeq" id="XP_029228343.1">
    <property type="nucleotide sequence ID" value="XM_029371587.1"/>
</dbReference>
<dbReference type="Pfam" id="PF02825">
    <property type="entry name" value="WWE"/>
    <property type="match status" value="1"/>
</dbReference>